<evidence type="ECO:0000313" key="2">
    <source>
        <dbReference type="EMBL" id="CDW35087.1"/>
    </source>
</evidence>
<keyword evidence="1" id="KW-0812">Transmembrane</keyword>
<reference evidence="2" key="1">
    <citation type="submission" date="2014-05" db="EMBL/GenBank/DDBJ databases">
        <authorList>
            <person name="Chronopoulou M."/>
        </authorList>
    </citation>
    <scope>NUCLEOTIDE SEQUENCE</scope>
    <source>
        <tissue evidence="2">Whole organism</tissue>
    </source>
</reference>
<sequence>SGNISSRCLLLVPSSPIEFDKWLYTKIPVVYLETLSFILPVLLFYICTCKVLL</sequence>
<dbReference type="AlphaFoldDB" id="A0A0K2UAV2"/>
<keyword evidence="1" id="KW-1133">Transmembrane helix</keyword>
<name>A0A0K2UAV2_LEPSM</name>
<feature type="transmembrane region" description="Helical" evidence="1">
    <location>
        <begin position="29"/>
        <end position="47"/>
    </location>
</feature>
<dbReference type="EMBL" id="HACA01017726">
    <property type="protein sequence ID" value="CDW35087.1"/>
    <property type="molecule type" value="Transcribed_RNA"/>
</dbReference>
<keyword evidence="1" id="KW-0472">Membrane</keyword>
<feature type="non-terminal residue" evidence="2">
    <location>
        <position position="1"/>
    </location>
</feature>
<proteinExistence type="predicted"/>
<protein>
    <submittedName>
        <fullName evidence="2">Uncharacterized protein</fullName>
    </submittedName>
</protein>
<accession>A0A0K2UAV2</accession>
<organism evidence="2">
    <name type="scientific">Lepeophtheirus salmonis</name>
    <name type="common">Salmon louse</name>
    <name type="synonym">Caligus salmonis</name>
    <dbReference type="NCBI Taxonomy" id="72036"/>
    <lineage>
        <taxon>Eukaryota</taxon>
        <taxon>Metazoa</taxon>
        <taxon>Ecdysozoa</taxon>
        <taxon>Arthropoda</taxon>
        <taxon>Crustacea</taxon>
        <taxon>Multicrustacea</taxon>
        <taxon>Hexanauplia</taxon>
        <taxon>Copepoda</taxon>
        <taxon>Siphonostomatoida</taxon>
        <taxon>Caligidae</taxon>
        <taxon>Lepeophtheirus</taxon>
    </lineage>
</organism>
<evidence type="ECO:0000256" key="1">
    <source>
        <dbReference type="SAM" id="Phobius"/>
    </source>
</evidence>